<gene>
    <name evidence="10" type="ORF">FYK55_08690</name>
</gene>
<evidence type="ECO:0000256" key="6">
    <source>
        <dbReference type="RuleBase" id="RU004057"/>
    </source>
</evidence>
<dbReference type="GO" id="GO:0005886">
    <property type="term" value="C:plasma membrane"/>
    <property type="evidence" value="ECO:0007669"/>
    <property type="project" value="UniProtKB-SubCell"/>
</dbReference>
<evidence type="ECO:0000256" key="2">
    <source>
        <dbReference type="ARBA" id="ARBA00022475"/>
    </source>
</evidence>
<evidence type="ECO:0000256" key="8">
    <source>
        <dbReference type="SAM" id="Phobius"/>
    </source>
</evidence>
<dbReference type="GO" id="GO:0017038">
    <property type="term" value="P:protein import"/>
    <property type="evidence" value="ECO:0007669"/>
    <property type="project" value="TreeGrafter"/>
</dbReference>
<dbReference type="InterPro" id="IPR050790">
    <property type="entry name" value="ExbB/TolQ_transport"/>
</dbReference>
<feature type="transmembrane region" description="Helical" evidence="8">
    <location>
        <begin position="167"/>
        <end position="191"/>
    </location>
</feature>
<dbReference type="EMBL" id="VWOX01000004">
    <property type="protein sequence ID" value="KAA5544677.1"/>
    <property type="molecule type" value="Genomic_DNA"/>
</dbReference>
<keyword evidence="3 8" id="KW-0812">Transmembrane</keyword>
<dbReference type="Proteomes" id="UP000324479">
    <property type="component" value="Unassembled WGS sequence"/>
</dbReference>
<sequence>MCLLATTMAGARVWGQDDELQGEPPATLQPADIQAMMDDNAAPAPPPAAEPSGIDMLSLIASGGRFMIPIGLMSVLVLTLAVERMLSLRREKILPADLVGELREIAEPIDAFDPTDAYEACLQNPSPTASVIGSMLMRTGQPLGEIERTANETIQREADRCAAPIRWLNLAAAATPLMGLLGTVWGMIVAFHESTSLSADRSRSEQLSEGIYTALVTTLAGLAVAIPAAIFAQYLENRVVKLFHRIQELAFELAPGLARFAGHRRMDSTGALLPIDGAHANLEPISPPPPPPGKSSSGYRQEPRTGESPAAAGRAAKAN</sequence>
<evidence type="ECO:0000256" key="5">
    <source>
        <dbReference type="ARBA" id="ARBA00023136"/>
    </source>
</evidence>
<feature type="domain" description="MotA/TolQ/ExbB proton channel" evidence="9">
    <location>
        <begin position="138"/>
        <end position="247"/>
    </location>
</feature>
<evidence type="ECO:0000256" key="1">
    <source>
        <dbReference type="ARBA" id="ARBA00004651"/>
    </source>
</evidence>
<feature type="transmembrane region" description="Helical" evidence="8">
    <location>
        <begin position="66"/>
        <end position="82"/>
    </location>
</feature>
<evidence type="ECO:0000313" key="10">
    <source>
        <dbReference type="EMBL" id="KAA5544677.1"/>
    </source>
</evidence>
<reference evidence="10 11" key="1">
    <citation type="submission" date="2019-08" db="EMBL/GenBank/DDBJ databases">
        <authorList>
            <person name="Dhanesh K."/>
            <person name="Kumar G."/>
            <person name="Sasikala C."/>
            <person name="Venkata Ramana C."/>
        </authorList>
    </citation>
    <scope>NUCLEOTIDE SEQUENCE [LARGE SCALE GENOMIC DNA]</scope>
    <source>
        <strain evidence="10 11">JC645</strain>
    </source>
</reference>
<protein>
    <submittedName>
        <fullName evidence="10">MotA/TolQ/ExbB proton channel family protein</fullName>
    </submittedName>
</protein>
<keyword evidence="5 8" id="KW-0472">Membrane</keyword>
<organism evidence="10 11">
    <name type="scientific">Roseiconus nitratireducens</name>
    <dbReference type="NCBI Taxonomy" id="2605748"/>
    <lineage>
        <taxon>Bacteria</taxon>
        <taxon>Pseudomonadati</taxon>
        <taxon>Planctomycetota</taxon>
        <taxon>Planctomycetia</taxon>
        <taxon>Pirellulales</taxon>
        <taxon>Pirellulaceae</taxon>
        <taxon>Roseiconus</taxon>
    </lineage>
</organism>
<comment type="subcellular location">
    <subcellularLocation>
        <location evidence="1">Cell membrane</location>
        <topology evidence="1">Multi-pass membrane protein</topology>
    </subcellularLocation>
    <subcellularLocation>
        <location evidence="6">Membrane</location>
        <topology evidence="6">Multi-pass membrane protein</topology>
    </subcellularLocation>
</comment>
<name>A0A5M6DAV1_9BACT</name>
<dbReference type="InterPro" id="IPR002898">
    <property type="entry name" value="MotA_ExbB_proton_chnl"/>
</dbReference>
<evidence type="ECO:0000313" key="11">
    <source>
        <dbReference type="Proteomes" id="UP000324479"/>
    </source>
</evidence>
<evidence type="ECO:0000256" key="7">
    <source>
        <dbReference type="SAM" id="MobiDB-lite"/>
    </source>
</evidence>
<dbReference type="PANTHER" id="PTHR30625">
    <property type="entry name" value="PROTEIN TOLQ"/>
    <property type="match status" value="1"/>
</dbReference>
<evidence type="ECO:0000259" key="9">
    <source>
        <dbReference type="Pfam" id="PF01618"/>
    </source>
</evidence>
<proteinExistence type="inferred from homology"/>
<keyword evidence="6" id="KW-0653">Protein transport</keyword>
<comment type="caution">
    <text evidence="10">The sequence shown here is derived from an EMBL/GenBank/DDBJ whole genome shotgun (WGS) entry which is preliminary data.</text>
</comment>
<dbReference type="PANTHER" id="PTHR30625:SF11">
    <property type="entry name" value="MOTA_TOLQ_EXBB PROTON CHANNEL DOMAIN-CONTAINING PROTEIN"/>
    <property type="match status" value="1"/>
</dbReference>
<keyword evidence="6" id="KW-0813">Transport</keyword>
<feature type="region of interest" description="Disordered" evidence="7">
    <location>
        <begin position="278"/>
        <end position="319"/>
    </location>
</feature>
<keyword evidence="4 8" id="KW-1133">Transmembrane helix</keyword>
<keyword evidence="11" id="KW-1185">Reference proteome</keyword>
<evidence type="ECO:0000256" key="3">
    <source>
        <dbReference type="ARBA" id="ARBA00022692"/>
    </source>
</evidence>
<dbReference type="AlphaFoldDB" id="A0A5M6DAV1"/>
<feature type="transmembrane region" description="Helical" evidence="8">
    <location>
        <begin position="211"/>
        <end position="235"/>
    </location>
</feature>
<accession>A0A5M6DAV1</accession>
<evidence type="ECO:0000256" key="4">
    <source>
        <dbReference type="ARBA" id="ARBA00022989"/>
    </source>
</evidence>
<comment type="similarity">
    <text evidence="6">Belongs to the exbB/tolQ family.</text>
</comment>
<dbReference type="Pfam" id="PF01618">
    <property type="entry name" value="MotA_ExbB"/>
    <property type="match status" value="1"/>
</dbReference>
<keyword evidence="2" id="KW-1003">Cell membrane</keyword>